<gene>
    <name evidence="1" type="ORF">AO067_02435</name>
</gene>
<sequence length="198" mass="21608">MLTADRSSLSIIGPGGETNAPLVSDAGQQRRIPSVLIMKIACFGLFSTRSNNLDKTFVSIVVVLDIQICCIKSQWLVADIFRKAEALSFLISNFHITAIVTQNESSSLRRELLNESTACSVEGGTLSLRTGVYPIVIFFGHCGTFILPLGNCDFSLEGEKRLSTIGFYQRNFSIIKSYKGGVVVAPYPIYTVVITTKA</sequence>
<comment type="caution">
    <text evidence="1">The sequence shown here is derived from an EMBL/GenBank/DDBJ whole genome shotgun (WGS) entry which is preliminary data.</text>
</comment>
<accession>A0A0W0IAX5</accession>
<reference evidence="1 2" key="1">
    <citation type="submission" date="2015-09" db="EMBL/GenBank/DDBJ databases">
        <title>Genome sequence of ICMP 13104.</title>
        <authorList>
            <person name="Visnovsky S."/>
            <person name="Lu A."/>
            <person name="Panda P."/>
            <person name="Pitman A."/>
        </authorList>
    </citation>
    <scope>NUCLEOTIDE SEQUENCE [LARGE SCALE GENOMIC DNA]</scope>
    <source>
        <strain evidence="1 2">ICMP 13104</strain>
    </source>
</reference>
<dbReference type="Proteomes" id="UP000053048">
    <property type="component" value="Unassembled WGS sequence"/>
</dbReference>
<name>A0A0W0IAX5_PSEVI</name>
<evidence type="ECO:0000313" key="1">
    <source>
        <dbReference type="EMBL" id="KTB70184.1"/>
    </source>
</evidence>
<organism evidence="1 2">
    <name type="scientific">Pseudomonas viridiflava ICMP 13104</name>
    <dbReference type="NCBI Taxonomy" id="1198305"/>
    <lineage>
        <taxon>Bacteria</taxon>
        <taxon>Pseudomonadati</taxon>
        <taxon>Pseudomonadota</taxon>
        <taxon>Gammaproteobacteria</taxon>
        <taxon>Pseudomonadales</taxon>
        <taxon>Pseudomonadaceae</taxon>
        <taxon>Pseudomonas</taxon>
    </lineage>
</organism>
<keyword evidence="2" id="KW-1185">Reference proteome</keyword>
<dbReference type="EMBL" id="LKEJ01000046">
    <property type="protein sequence ID" value="KTB70184.1"/>
    <property type="molecule type" value="Genomic_DNA"/>
</dbReference>
<proteinExistence type="predicted"/>
<protein>
    <submittedName>
        <fullName evidence="1">Uncharacterized protein</fullName>
    </submittedName>
</protein>
<evidence type="ECO:0000313" key="2">
    <source>
        <dbReference type="Proteomes" id="UP000053048"/>
    </source>
</evidence>
<dbReference type="AlphaFoldDB" id="A0A0W0IAX5"/>